<dbReference type="PANTHER" id="PTHR44858">
    <property type="entry name" value="TETRATRICOPEPTIDE REPEAT PROTEIN 6"/>
    <property type="match status" value="1"/>
</dbReference>
<dbReference type="InterPro" id="IPR019734">
    <property type="entry name" value="TPR_rpt"/>
</dbReference>
<dbReference type="PROSITE" id="PS50293">
    <property type="entry name" value="TPR_REGION"/>
    <property type="match status" value="1"/>
</dbReference>
<protein>
    <submittedName>
        <fullName evidence="5">Tetratricopeptide repeat protein</fullName>
    </submittedName>
</protein>
<dbReference type="SMART" id="SM00028">
    <property type="entry name" value="TPR"/>
    <property type="match status" value="8"/>
</dbReference>
<feature type="repeat" description="TPR" evidence="3">
    <location>
        <begin position="283"/>
        <end position="316"/>
    </location>
</feature>
<dbReference type="RefSeq" id="WP_155034314.1">
    <property type="nucleotide sequence ID" value="NZ_JBHTIG010000060.1"/>
</dbReference>
<feature type="chain" id="PRO_5029601070" evidence="4">
    <location>
        <begin position="26"/>
        <end position="1008"/>
    </location>
</feature>
<keyword evidence="4" id="KW-0732">Signal</keyword>
<evidence type="ECO:0000313" key="6">
    <source>
        <dbReference type="Proteomes" id="UP000488936"/>
    </source>
</evidence>
<gene>
    <name evidence="5" type="ORF">GJV77_00070</name>
</gene>
<feature type="repeat" description="TPR" evidence="3">
    <location>
        <begin position="652"/>
        <end position="685"/>
    </location>
</feature>
<dbReference type="Pfam" id="PF07719">
    <property type="entry name" value="TPR_2"/>
    <property type="match status" value="1"/>
</dbReference>
<evidence type="ECO:0000256" key="1">
    <source>
        <dbReference type="ARBA" id="ARBA00022737"/>
    </source>
</evidence>
<dbReference type="Proteomes" id="UP000488936">
    <property type="component" value="Unassembled WGS sequence"/>
</dbReference>
<dbReference type="InterPro" id="IPR013105">
    <property type="entry name" value="TPR_2"/>
</dbReference>
<keyword evidence="1" id="KW-0677">Repeat</keyword>
<dbReference type="InterPro" id="IPR050498">
    <property type="entry name" value="Ycf3"/>
</dbReference>
<evidence type="ECO:0000256" key="2">
    <source>
        <dbReference type="ARBA" id="ARBA00022803"/>
    </source>
</evidence>
<comment type="caution">
    <text evidence="5">The sequence shown here is derived from an EMBL/GenBank/DDBJ whole genome shotgun (WGS) entry which is preliminary data.</text>
</comment>
<feature type="repeat" description="TPR" evidence="3">
    <location>
        <begin position="318"/>
        <end position="351"/>
    </location>
</feature>
<keyword evidence="2 3" id="KW-0802">TPR repeat</keyword>
<dbReference type="PANTHER" id="PTHR44858:SF1">
    <property type="entry name" value="UDP-N-ACETYLGLUCOSAMINE--PEPTIDE N-ACETYLGLUCOSAMINYLTRANSFERASE SPINDLY-RELATED"/>
    <property type="match status" value="1"/>
</dbReference>
<accession>A0A7K1GGY0</accession>
<name>A0A7K1GGY0_9FLAO</name>
<dbReference type="EMBL" id="WMJY01000001">
    <property type="protein sequence ID" value="MTH28321.1"/>
    <property type="molecule type" value="Genomic_DNA"/>
</dbReference>
<dbReference type="Pfam" id="PF13432">
    <property type="entry name" value="TPR_16"/>
    <property type="match status" value="2"/>
</dbReference>
<feature type="signal peptide" evidence="4">
    <location>
        <begin position="1"/>
        <end position="25"/>
    </location>
</feature>
<dbReference type="SUPFAM" id="SSF48452">
    <property type="entry name" value="TPR-like"/>
    <property type="match status" value="5"/>
</dbReference>
<organism evidence="5 6">
    <name type="scientific">Myroides pelagicus</name>
    <dbReference type="NCBI Taxonomy" id="270914"/>
    <lineage>
        <taxon>Bacteria</taxon>
        <taxon>Pseudomonadati</taxon>
        <taxon>Bacteroidota</taxon>
        <taxon>Flavobacteriia</taxon>
        <taxon>Flavobacteriales</taxon>
        <taxon>Flavobacteriaceae</taxon>
        <taxon>Myroides</taxon>
    </lineage>
</organism>
<sequence>MRKNIRLAYLVMALGTMTMSAQQSAVYNNEYQEFEHAVRLFNEEQYLAAQLIFQKVKNTQFAQNKEMEADCAYYIANCAIRLDQSTAEQKIDDFVNKYPTSAKQHQAYLDVTDYYFSKGDYRKALHYATKIQDPKYVGDLAEDKYNFQKGYSFFYVKNMKEAKRTLRKVRPGSEWGDQASYYLGYMAYDSDNVEDAEKLFEKVGDKSKYQERIGYYRADMNFKSGNFEKAIAEGLGQLDKTEDEAQRSELQKIVGESYFNTSQFENALPYLLSYEGKEGKWSNTDYYQLGYAYYKQNDYEQAIEQFNKIISGKDAVAQNAYYHLGESYLRTDKKVQALNAFKNASEMSFNRDIQEDAFLNYAKLSYEIGNAFESAPTVLNAFITKYPRSTHKQEIENLLIDSYVTSKNYEDALTILENSRGNDNAEVYQKVLFLRGIELYSTQQYSQALKLFNRAAGEHHNQRMTALANYWRAESLFALGRYDESIRGFDDFKKSEGAGLTNEYKQVDYSIGYAYFKLKKYEQAIGAFTAFTKLGGVDKNKLNDANLRIGDANFAIGKYWPAMDAYNLVINSGSLDVEYAKFQKAISYGFVDRNQKKVEDLLAFVSDHPLSNLADKAQYEIGVSYDLLNQKDKALGAYTALINSFPTSNYRTRAVLRQGLIYYSIGKNDVALSKFKEVVSDAPNTPEALEAVQNARLIYVDNGQMDQYANWVKGLDFVEVSQEELDSDTFESAERQYIQNNKEEAIRGYEQYLKSFPNGQKALQSHYYLAQLYAGQGQDNKSLQHYEAVLRAGQSEYSEVALVRAIEMYLKANDEGKAIDRLKRLEKEAIQEQNKVYAMSNLMKLYYEQKNYTQALTYSEQVNEKQGVDSRIKNDAQVIIARTSLSTGNEVKAKQAYAEVLKSARGEVAAEALYYDAYFKNKEGQYESSNEAVQKLAKEYSSYKYYGAKGLVLMAENFYALNDSYQATYILESVMKNFGDYVDVKAQAQKKLNQIKEEEAKHNSSIAN</sequence>
<dbReference type="InterPro" id="IPR011990">
    <property type="entry name" value="TPR-like_helical_dom_sf"/>
</dbReference>
<keyword evidence="6" id="KW-1185">Reference proteome</keyword>
<dbReference type="Pfam" id="PF13174">
    <property type="entry name" value="TPR_6"/>
    <property type="match status" value="2"/>
</dbReference>
<dbReference type="OrthoDB" id="9814448at2"/>
<dbReference type="SUPFAM" id="SSF81901">
    <property type="entry name" value="HCP-like"/>
    <property type="match status" value="1"/>
</dbReference>
<dbReference type="PROSITE" id="PS50005">
    <property type="entry name" value="TPR"/>
    <property type="match status" value="3"/>
</dbReference>
<evidence type="ECO:0000313" key="5">
    <source>
        <dbReference type="EMBL" id="MTH28321.1"/>
    </source>
</evidence>
<proteinExistence type="predicted"/>
<evidence type="ECO:0000256" key="4">
    <source>
        <dbReference type="SAM" id="SignalP"/>
    </source>
</evidence>
<dbReference type="AlphaFoldDB" id="A0A7K1GGY0"/>
<dbReference type="Gene3D" id="1.25.40.10">
    <property type="entry name" value="Tetratricopeptide repeat domain"/>
    <property type="match status" value="8"/>
</dbReference>
<reference evidence="5 6" key="1">
    <citation type="journal article" date="2006" name="Int. J. Syst. Evol. Microbiol.">
        <title>Myroides pelagicus sp. nov., isolated from seawater in Thailand.</title>
        <authorList>
            <person name="Yoon J."/>
            <person name="Maneerat S."/>
            <person name="Kawai F."/>
            <person name="Yokota A."/>
        </authorList>
    </citation>
    <scope>NUCLEOTIDE SEQUENCE [LARGE SCALE GENOMIC DNA]</scope>
    <source>
        <strain evidence="5 6">SM1T</strain>
    </source>
</reference>
<evidence type="ECO:0000256" key="3">
    <source>
        <dbReference type="PROSITE-ProRule" id="PRU00339"/>
    </source>
</evidence>